<proteinExistence type="inferred from homology"/>
<dbReference type="PANTHER" id="PTHR30269:SF0">
    <property type="entry name" value="MEMBRANE TRANSPORTER PROTEIN YFCA-RELATED"/>
    <property type="match status" value="1"/>
</dbReference>
<dbReference type="EMBL" id="VHSG01000009">
    <property type="protein sequence ID" value="TQV80999.1"/>
    <property type="molecule type" value="Genomic_DNA"/>
</dbReference>
<feature type="transmembrane region" description="Helical" evidence="8">
    <location>
        <begin position="76"/>
        <end position="97"/>
    </location>
</feature>
<feature type="transmembrane region" description="Helical" evidence="8">
    <location>
        <begin position="205"/>
        <end position="227"/>
    </location>
</feature>
<evidence type="ECO:0000256" key="8">
    <source>
        <dbReference type="RuleBase" id="RU363041"/>
    </source>
</evidence>
<feature type="transmembrane region" description="Helical" evidence="8">
    <location>
        <begin position="234"/>
        <end position="253"/>
    </location>
</feature>
<evidence type="ECO:0000256" key="3">
    <source>
        <dbReference type="ARBA" id="ARBA00022448"/>
    </source>
</evidence>
<accession>A0A545TUW7</accession>
<evidence type="ECO:0000256" key="7">
    <source>
        <dbReference type="ARBA" id="ARBA00023136"/>
    </source>
</evidence>
<keyword evidence="6 8" id="KW-1133">Transmembrane helix</keyword>
<dbReference type="OrthoDB" id="9807082at2"/>
<dbReference type="GO" id="GO:0005886">
    <property type="term" value="C:plasma membrane"/>
    <property type="evidence" value="ECO:0007669"/>
    <property type="project" value="UniProtKB-SubCell"/>
</dbReference>
<feature type="transmembrane region" description="Helical" evidence="8">
    <location>
        <begin position="180"/>
        <end position="199"/>
    </location>
</feature>
<keyword evidence="10" id="KW-1185">Reference proteome</keyword>
<comment type="similarity">
    <text evidence="2 8">Belongs to the 4-toluene sulfonate uptake permease (TSUP) (TC 2.A.102) family.</text>
</comment>
<dbReference type="PANTHER" id="PTHR30269">
    <property type="entry name" value="TRANSMEMBRANE PROTEIN YFCA"/>
    <property type="match status" value="1"/>
</dbReference>
<keyword evidence="3" id="KW-0813">Transport</keyword>
<keyword evidence="7 8" id="KW-0472">Membrane</keyword>
<dbReference type="RefSeq" id="WP_142904053.1">
    <property type="nucleotide sequence ID" value="NZ_ML660091.1"/>
</dbReference>
<comment type="caution">
    <text evidence="9">The sequence shown here is derived from an EMBL/GenBank/DDBJ whole genome shotgun (WGS) entry which is preliminary data.</text>
</comment>
<reference evidence="9 10" key="1">
    <citation type="submission" date="2019-06" db="EMBL/GenBank/DDBJ databases">
        <title>Whole genome sequence for Cellvibrionaceae sp. R142.</title>
        <authorList>
            <person name="Wang G."/>
        </authorList>
    </citation>
    <scope>NUCLEOTIDE SEQUENCE [LARGE SCALE GENOMIC DNA]</scope>
    <source>
        <strain evidence="9 10">R142</strain>
    </source>
</reference>
<dbReference type="InterPro" id="IPR052017">
    <property type="entry name" value="TSUP"/>
</dbReference>
<evidence type="ECO:0000256" key="4">
    <source>
        <dbReference type="ARBA" id="ARBA00022475"/>
    </source>
</evidence>
<evidence type="ECO:0000256" key="2">
    <source>
        <dbReference type="ARBA" id="ARBA00009142"/>
    </source>
</evidence>
<organism evidence="9 10">
    <name type="scientific">Exilibacterium tricleocarpae</name>
    <dbReference type="NCBI Taxonomy" id="2591008"/>
    <lineage>
        <taxon>Bacteria</taxon>
        <taxon>Pseudomonadati</taxon>
        <taxon>Pseudomonadota</taxon>
        <taxon>Gammaproteobacteria</taxon>
        <taxon>Cellvibrionales</taxon>
        <taxon>Cellvibrionaceae</taxon>
        <taxon>Exilibacterium</taxon>
    </lineage>
</organism>
<dbReference type="InterPro" id="IPR002781">
    <property type="entry name" value="TM_pro_TauE-like"/>
</dbReference>
<dbReference type="Pfam" id="PF01925">
    <property type="entry name" value="TauE"/>
    <property type="match status" value="1"/>
</dbReference>
<name>A0A545TUW7_9GAMM</name>
<evidence type="ECO:0000256" key="5">
    <source>
        <dbReference type="ARBA" id="ARBA00022692"/>
    </source>
</evidence>
<keyword evidence="5 8" id="KW-0812">Transmembrane</keyword>
<feature type="transmembrane region" description="Helical" evidence="8">
    <location>
        <begin position="104"/>
        <end position="123"/>
    </location>
</feature>
<protein>
    <recommendedName>
        <fullName evidence="8">Probable membrane transporter protein</fullName>
    </recommendedName>
</protein>
<dbReference type="AlphaFoldDB" id="A0A545TUW7"/>
<keyword evidence="4 8" id="KW-1003">Cell membrane</keyword>
<evidence type="ECO:0000313" key="9">
    <source>
        <dbReference type="EMBL" id="TQV80999.1"/>
    </source>
</evidence>
<comment type="subcellular location">
    <subcellularLocation>
        <location evidence="1 8">Cell membrane</location>
        <topology evidence="1 8">Multi-pass membrane protein</topology>
    </subcellularLocation>
</comment>
<dbReference type="Proteomes" id="UP000319732">
    <property type="component" value="Unassembled WGS sequence"/>
</dbReference>
<evidence type="ECO:0000256" key="6">
    <source>
        <dbReference type="ARBA" id="ARBA00022989"/>
    </source>
</evidence>
<evidence type="ECO:0000313" key="10">
    <source>
        <dbReference type="Proteomes" id="UP000319732"/>
    </source>
</evidence>
<evidence type="ECO:0000256" key="1">
    <source>
        <dbReference type="ARBA" id="ARBA00004651"/>
    </source>
</evidence>
<feature type="transmembrane region" description="Helical" evidence="8">
    <location>
        <begin position="143"/>
        <end position="168"/>
    </location>
</feature>
<gene>
    <name evidence="9" type="ORF">FKG94_09900</name>
</gene>
<sequence>MALAVTDIVLLLGTGLLAGVINVLAGGGSNLTLPALMVLGMPADVANATNRVGVFLQSLVAVRGFRQYGKLASGDLVAILAPMLIGGAVGAASASVLPNWLLKPLLLGAMIAMALVILIRPAVIAPPPGTAALPVGGRPGAVAALFAAGFYGGFVQAGVGFILLAALAGSLRYDLVRANALKMLCTAVFTAVALVVFIARDQIAWVPGLVLAAGNMVGAYVAVKVAIGISQQTLKWFLLVMTVAVSLAALFTGH</sequence>